<accession>K5UIL9</accession>
<evidence type="ECO:0000313" key="1">
    <source>
        <dbReference type="EMBL" id="EKM49351.1"/>
    </source>
</evidence>
<dbReference type="STRING" id="650164.K5UIL9"/>
<protein>
    <recommendedName>
        <fullName evidence="3">Peptidase A2 domain-containing protein</fullName>
    </recommendedName>
</protein>
<dbReference type="GeneID" id="18911685"/>
<dbReference type="InterPro" id="IPR021109">
    <property type="entry name" value="Peptidase_aspartic_dom_sf"/>
</dbReference>
<name>K5UIL9_PHACS</name>
<dbReference type="Gene3D" id="2.40.70.10">
    <property type="entry name" value="Acid Proteases"/>
    <property type="match status" value="1"/>
</dbReference>
<sequence length="193" mass="21944">MARLFDPEQAVPTIAESQDLIECTCYKEIIKDLPEPAPPLEPYKFPNDKYYNKGESNHMFCAITETFSYRLSMKAMSTAQERLAMCRKTMRVYLKINNLEAYILIDTGSTINIISPDCTKVAELKPFPLSNPITLQLGCLGSWSKVSYGVWLPVSIDPAMHNFYFDVASLDHYDLIIGTQIMQDIGMVLNFHN</sequence>
<keyword evidence="2" id="KW-1185">Reference proteome</keyword>
<dbReference type="CDD" id="cd00303">
    <property type="entry name" value="retropepsin_like"/>
    <property type="match status" value="1"/>
</dbReference>
<dbReference type="EMBL" id="JH930482">
    <property type="protein sequence ID" value="EKM49351.1"/>
    <property type="molecule type" value="Genomic_DNA"/>
</dbReference>
<dbReference type="InParanoid" id="K5UIL9"/>
<proteinExistence type="predicted"/>
<dbReference type="OrthoDB" id="3206744at2759"/>
<evidence type="ECO:0000313" key="2">
    <source>
        <dbReference type="Proteomes" id="UP000008370"/>
    </source>
</evidence>
<dbReference type="SUPFAM" id="SSF50630">
    <property type="entry name" value="Acid proteases"/>
    <property type="match status" value="1"/>
</dbReference>
<dbReference type="KEGG" id="pco:PHACADRAFT_201740"/>
<dbReference type="Proteomes" id="UP000008370">
    <property type="component" value="Unassembled WGS sequence"/>
</dbReference>
<dbReference type="AlphaFoldDB" id="K5UIL9"/>
<reference evidence="1 2" key="1">
    <citation type="journal article" date="2012" name="BMC Genomics">
        <title>Comparative genomics of the white-rot fungi, Phanerochaete carnosa and P. chrysosporium, to elucidate the genetic basis of the distinct wood types they colonize.</title>
        <authorList>
            <person name="Suzuki H."/>
            <person name="MacDonald J."/>
            <person name="Syed K."/>
            <person name="Salamov A."/>
            <person name="Hori C."/>
            <person name="Aerts A."/>
            <person name="Henrissat B."/>
            <person name="Wiebenga A."/>
            <person name="vanKuyk P.A."/>
            <person name="Barry K."/>
            <person name="Lindquist E."/>
            <person name="LaButti K."/>
            <person name="Lapidus A."/>
            <person name="Lucas S."/>
            <person name="Coutinho P."/>
            <person name="Gong Y."/>
            <person name="Samejima M."/>
            <person name="Mahadevan R."/>
            <person name="Abou-Zaid M."/>
            <person name="de Vries R.P."/>
            <person name="Igarashi K."/>
            <person name="Yadav J.S."/>
            <person name="Grigoriev I.V."/>
            <person name="Master E.R."/>
        </authorList>
    </citation>
    <scope>NUCLEOTIDE SEQUENCE [LARGE SCALE GENOMIC DNA]</scope>
    <source>
        <strain evidence="1 2">HHB-10118-sp</strain>
    </source>
</reference>
<gene>
    <name evidence="1" type="ORF">PHACADRAFT_201740</name>
</gene>
<organism evidence="1 2">
    <name type="scientific">Phanerochaete carnosa (strain HHB-10118-sp)</name>
    <name type="common">White-rot fungus</name>
    <name type="synonym">Peniophora carnosa</name>
    <dbReference type="NCBI Taxonomy" id="650164"/>
    <lineage>
        <taxon>Eukaryota</taxon>
        <taxon>Fungi</taxon>
        <taxon>Dikarya</taxon>
        <taxon>Basidiomycota</taxon>
        <taxon>Agaricomycotina</taxon>
        <taxon>Agaricomycetes</taxon>
        <taxon>Polyporales</taxon>
        <taxon>Phanerochaetaceae</taxon>
        <taxon>Phanerochaete</taxon>
    </lineage>
</organism>
<evidence type="ECO:0008006" key="3">
    <source>
        <dbReference type="Google" id="ProtNLM"/>
    </source>
</evidence>
<dbReference type="RefSeq" id="XP_007402086.1">
    <property type="nucleotide sequence ID" value="XM_007402024.1"/>
</dbReference>
<dbReference type="HOGENOM" id="CLU_1349344_0_0_1"/>